<dbReference type="RefSeq" id="WP_179972506.1">
    <property type="nucleotide sequence ID" value="NZ_LR822020.1"/>
</dbReference>
<protein>
    <submittedName>
        <fullName evidence="1">Metal-dependent hydrolase</fullName>
    </submittedName>
</protein>
<dbReference type="Proteomes" id="UP000509791">
    <property type="component" value="Chromosome"/>
</dbReference>
<dbReference type="InterPro" id="IPR037175">
    <property type="entry name" value="KFase_sf"/>
</dbReference>
<dbReference type="GO" id="GO:0004061">
    <property type="term" value="F:arylformamidase activity"/>
    <property type="evidence" value="ECO:0007669"/>
    <property type="project" value="InterPro"/>
</dbReference>
<name>A0A8D6UAT4_STRTR</name>
<dbReference type="PANTHER" id="PTHR31118:SF12">
    <property type="entry name" value="CYCLASE-LIKE PROTEIN 2"/>
    <property type="match status" value="1"/>
</dbReference>
<dbReference type="AlphaFoldDB" id="A0A8D6UAT4"/>
<dbReference type="Gene3D" id="3.50.30.50">
    <property type="entry name" value="Putative cyclase"/>
    <property type="match status" value="1"/>
</dbReference>
<sequence length="249" mass="28191">MLIDLSREISNVAGEPDEVSVEVLSHEEGAKVLGEKFGLTQYDFPDNMAINNERISLTTHTGTHMDSPYHYGPSSEGKIAKRISDIPLEWCVNKGIMVDLSDSNSQKPVTKEEIKNYLEKYKIKLVPLTIILINTGADLKWGKPEYFTDFRGISQEALKYLLNFGVKVIGVDSFGFDPPFNRMLKDYTESKDNSFLWPSHIFGRTKEYCQIERLTNLDLLPKGDFFDVFCAPIKIKNLGAGWCRVVAIV</sequence>
<dbReference type="EMBL" id="LR822027">
    <property type="protein sequence ID" value="CAD0152032.1"/>
    <property type="molecule type" value="Genomic_DNA"/>
</dbReference>
<proteinExistence type="predicted"/>
<dbReference type="SUPFAM" id="SSF102198">
    <property type="entry name" value="Putative cyclase"/>
    <property type="match status" value="1"/>
</dbReference>
<reference evidence="1 2" key="1">
    <citation type="submission" date="2020-06" db="EMBL/GenBank/DDBJ databases">
        <authorList>
            <person name="Chuat V."/>
        </authorList>
    </citation>
    <scope>NUCLEOTIDE SEQUENCE [LARGE SCALE GENOMIC DNA]</scope>
    <source>
        <strain evidence="1">STH_CIRM_998</strain>
    </source>
</reference>
<dbReference type="Pfam" id="PF04199">
    <property type="entry name" value="Cyclase"/>
    <property type="match status" value="1"/>
</dbReference>
<keyword evidence="1" id="KW-0378">Hydrolase</keyword>
<evidence type="ECO:0000313" key="2">
    <source>
        <dbReference type="Proteomes" id="UP000509791"/>
    </source>
</evidence>
<dbReference type="GO" id="GO:0019441">
    <property type="term" value="P:L-tryptophan catabolic process to kynurenine"/>
    <property type="evidence" value="ECO:0007669"/>
    <property type="project" value="InterPro"/>
</dbReference>
<gene>
    <name evidence="1" type="ORF">STHERMO_0784</name>
</gene>
<dbReference type="PANTHER" id="PTHR31118">
    <property type="entry name" value="CYCLASE-LIKE PROTEIN 2"/>
    <property type="match status" value="1"/>
</dbReference>
<accession>A0A8D6UAT4</accession>
<dbReference type="InterPro" id="IPR007325">
    <property type="entry name" value="KFase/CYL"/>
</dbReference>
<organism evidence="1 2">
    <name type="scientific">Streptococcus thermophilus</name>
    <dbReference type="NCBI Taxonomy" id="1308"/>
    <lineage>
        <taxon>Bacteria</taxon>
        <taxon>Bacillati</taxon>
        <taxon>Bacillota</taxon>
        <taxon>Bacilli</taxon>
        <taxon>Lactobacillales</taxon>
        <taxon>Streptococcaceae</taxon>
        <taxon>Streptococcus</taxon>
    </lineage>
</organism>
<evidence type="ECO:0000313" key="1">
    <source>
        <dbReference type="EMBL" id="CAD0152032.1"/>
    </source>
</evidence>